<dbReference type="RefSeq" id="WP_027446299.1">
    <property type="nucleotide sequence ID" value="NZ_AULJ01000032.1"/>
</dbReference>
<dbReference type="Proteomes" id="UP000030403">
    <property type="component" value="Unassembled WGS sequence"/>
</dbReference>
<evidence type="ECO:0000313" key="2">
    <source>
        <dbReference type="EMBL" id="KGX90137.1"/>
    </source>
</evidence>
<dbReference type="NCBIfam" id="NF033684">
    <property type="entry name" value="suffix_2_RND"/>
    <property type="match status" value="1"/>
</dbReference>
<feature type="transmembrane region" description="Helical" evidence="1">
    <location>
        <begin position="12"/>
        <end position="34"/>
    </location>
</feature>
<evidence type="ECO:0000313" key="3">
    <source>
        <dbReference type="Proteomes" id="UP000030403"/>
    </source>
</evidence>
<sequence length="96" mass="10962">MKKSSMSQKPWIYKSGILLIIFSVLTWILSPIVIPFLPLTSEVKAITITSCLVIGEVIFWIGALMVGKEVANKIRKSFNPVNWRKKSDQKKRDNEL</sequence>
<dbReference type="InterPro" id="IPR047961">
    <property type="entry name" value="Transp_suffix-like"/>
</dbReference>
<feature type="transmembrane region" description="Helical" evidence="1">
    <location>
        <begin position="46"/>
        <end position="66"/>
    </location>
</feature>
<comment type="caution">
    <text evidence="2">The sequence shown here is derived from an EMBL/GenBank/DDBJ whole genome shotgun (WGS) entry which is preliminary data.</text>
</comment>
<organism evidence="2 3">
    <name type="scientific">Pontibacillus marinus BH030004 = DSM 16465</name>
    <dbReference type="NCBI Taxonomy" id="1385511"/>
    <lineage>
        <taxon>Bacteria</taxon>
        <taxon>Bacillati</taxon>
        <taxon>Bacillota</taxon>
        <taxon>Bacilli</taxon>
        <taxon>Bacillales</taxon>
        <taxon>Bacillaceae</taxon>
        <taxon>Pontibacillus</taxon>
    </lineage>
</organism>
<dbReference type="eggNOG" id="ENOG503391K">
    <property type="taxonomic scope" value="Bacteria"/>
</dbReference>
<keyword evidence="3" id="KW-1185">Reference proteome</keyword>
<dbReference type="EMBL" id="AVPF01000009">
    <property type="protein sequence ID" value="KGX90137.1"/>
    <property type="molecule type" value="Genomic_DNA"/>
</dbReference>
<dbReference type="AlphaFoldDB" id="A0A0A5I2R1"/>
<accession>A0A0A5I2R1</accession>
<gene>
    <name evidence="2" type="ORF">N783_01205</name>
</gene>
<reference evidence="2 3" key="1">
    <citation type="submission" date="2013-08" db="EMBL/GenBank/DDBJ databases">
        <authorList>
            <person name="Huang J."/>
            <person name="Wang G."/>
        </authorList>
    </citation>
    <scope>NUCLEOTIDE SEQUENCE [LARGE SCALE GENOMIC DNA]</scope>
    <source>
        <strain evidence="2 3">BH030004</strain>
    </source>
</reference>
<dbReference type="OrthoDB" id="1122717at2"/>
<keyword evidence="1" id="KW-0472">Membrane</keyword>
<proteinExistence type="predicted"/>
<name>A0A0A5I2R1_9BACI</name>
<protein>
    <recommendedName>
        <fullName evidence="4">Transporter suffix domain-containing protein</fullName>
    </recommendedName>
</protein>
<keyword evidence="1" id="KW-0812">Transmembrane</keyword>
<keyword evidence="1" id="KW-1133">Transmembrane helix</keyword>
<evidence type="ECO:0008006" key="4">
    <source>
        <dbReference type="Google" id="ProtNLM"/>
    </source>
</evidence>
<evidence type="ECO:0000256" key="1">
    <source>
        <dbReference type="SAM" id="Phobius"/>
    </source>
</evidence>